<evidence type="ECO:0000256" key="1">
    <source>
        <dbReference type="SAM" id="MobiDB-lite"/>
    </source>
</evidence>
<organism evidence="2">
    <name type="scientific">Micrurus spixii</name>
    <name type="common">Amazon coral snake</name>
    <dbReference type="NCBI Taxonomy" id="129469"/>
    <lineage>
        <taxon>Eukaryota</taxon>
        <taxon>Metazoa</taxon>
        <taxon>Chordata</taxon>
        <taxon>Craniata</taxon>
        <taxon>Vertebrata</taxon>
        <taxon>Euteleostomi</taxon>
        <taxon>Lepidosauria</taxon>
        <taxon>Squamata</taxon>
        <taxon>Bifurcata</taxon>
        <taxon>Unidentata</taxon>
        <taxon>Episquamata</taxon>
        <taxon>Toxicofera</taxon>
        <taxon>Serpentes</taxon>
        <taxon>Colubroidea</taxon>
        <taxon>Elapidae</taxon>
        <taxon>Elapinae</taxon>
        <taxon>Micrurus</taxon>
    </lineage>
</organism>
<accession>A0A2D4LWZ8</accession>
<reference evidence="2" key="1">
    <citation type="submission" date="2017-07" db="EMBL/GenBank/DDBJ databases">
        <authorList>
            <person name="Mikheyev A."/>
            <person name="Grau M."/>
        </authorList>
    </citation>
    <scope>NUCLEOTIDE SEQUENCE</scope>
    <source>
        <tissue evidence="2">Venom_gland</tissue>
    </source>
</reference>
<sequence length="106" mass="12097">MAKHNQPIEERTPYTPHLKAQRGKPHPWRNSCDVVLCTASRQVLLGPCFAKLPLLSNSPVKVARHVQPRPEGTGSDSTPMKHVKEMLLRKMRKNPCFGLHRKKENK</sequence>
<proteinExistence type="predicted"/>
<feature type="compositionally biased region" description="Basic and acidic residues" evidence="1">
    <location>
        <begin position="1"/>
        <end position="12"/>
    </location>
</feature>
<feature type="region of interest" description="Disordered" evidence="1">
    <location>
        <begin position="1"/>
        <end position="26"/>
    </location>
</feature>
<reference evidence="2" key="2">
    <citation type="submission" date="2017-11" db="EMBL/GenBank/DDBJ databases">
        <title>Coralsnake Venomics: Analyses of Venom Gland Transcriptomes and Proteomes of Six Brazilian Taxa.</title>
        <authorList>
            <person name="Aird S.D."/>
            <person name="Jorge da Silva N."/>
            <person name="Qiu L."/>
            <person name="Villar-Briones A."/>
            <person name="Aparecida-Saddi V."/>
            <person name="Campos-Telles M.P."/>
            <person name="Grau M."/>
            <person name="Mikheyev A.S."/>
        </authorList>
    </citation>
    <scope>NUCLEOTIDE SEQUENCE</scope>
    <source>
        <tissue evidence="2">Venom_gland</tissue>
    </source>
</reference>
<protein>
    <submittedName>
        <fullName evidence="2">Uncharacterized protein</fullName>
    </submittedName>
</protein>
<dbReference type="EMBL" id="IACM01042725">
    <property type="protein sequence ID" value="LAB25243.1"/>
    <property type="molecule type" value="Transcribed_RNA"/>
</dbReference>
<evidence type="ECO:0000313" key="2">
    <source>
        <dbReference type="EMBL" id="LAB25243.1"/>
    </source>
</evidence>
<dbReference type="AlphaFoldDB" id="A0A2D4LWZ8"/>
<name>A0A2D4LWZ8_9SAUR</name>